<reference evidence="2 3" key="1">
    <citation type="submission" date="2011-06" db="EMBL/GenBank/DDBJ databases">
        <title>The complete genome of Spirochaeta thermophila DSM 6578.</title>
        <authorList>
            <consortium name="US DOE Joint Genome Institute (JGI-PGF)"/>
            <person name="Lucas S."/>
            <person name="Lapidus A."/>
            <person name="Bruce D."/>
            <person name="Goodwin L."/>
            <person name="Pitluck S."/>
            <person name="Peters L."/>
            <person name="Kyrpides N."/>
            <person name="Mavromatis K."/>
            <person name="Ivanova N."/>
            <person name="Mikailova N."/>
            <person name="Pagani I."/>
            <person name="Chertkov O."/>
            <person name="Detter J.C."/>
            <person name="Tapia R."/>
            <person name="Han C."/>
            <person name="Land M."/>
            <person name="Hauser L."/>
            <person name="Markowitz V."/>
            <person name="Cheng J.-F."/>
            <person name="Hugenholtz P."/>
            <person name="Woyke T."/>
            <person name="Wu D."/>
            <person name="Spring S."/>
            <person name="Merkhoffer B."/>
            <person name="Schneider S."/>
            <person name="Klenk H.-P."/>
            <person name="Eisen J.A."/>
        </authorList>
    </citation>
    <scope>NUCLEOTIDE SEQUENCE [LARGE SCALE GENOMIC DNA]</scope>
    <source>
        <strain evidence="3">ATCC 700085 / DSM 6578 / Z-1203</strain>
    </source>
</reference>
<proteinExistence type="predicted"/>
<sequence length="116" mass="13167">MEERRKTPRVRITKEITVSPLEREVFLEVKALDLGEGGMRLLSPEEFPVGTTLFFTMEVETDDGIVDIQGEGNVIHVKQAPAEGYEIGLTFSYLPDLEREKLQELMLLQRYSAPSP</sequence>
<evidence type="ECO:0000259" key="1">
    <source>
        <dbReference type="Pfam" id="PF07238"/>
    </source>
</evidence>
<dbReference type="GO" id="GO:0035438">
    <property type="term" value="F:cyclic-di-GMP binding"/>
    <property type="evidence" value="ECO:0007669"/>
    <property type="project" value="InterPro"/>
</dbReference>
<dbReference type="STRING" id="869211.Spith_1724"/>
<dbReference type="Proteomes" id="UP000007254">
    <property type="component" value="Chromosome"/>
</dbReference>
<dbReference type="Pfam" id="PF07238">
    <property type="entry name" value="PilZ"/>
    <property type="match status" value="1"/>
</dbReference>
<dbReference type="Gene3D" id="2.40.10.220">
    <property type="entry name" value="predicted glycosyltransferase like domains"/>
    <property type="match status" value="1"/>
</dbReference>
<protein>
    <submittedName>
        <fullName evidence="2">Type IV pilus assembly PilZ</fullName>
    </submittedName>
</protein>
<dbReference type="HOGENOM" id="CLU_2095347_0_0_12"/>
<dbReference type="KEGG" id="stq:Spith_1724"/>
<accession>G0GBX3</accession>
<organism evidence="2 3">
    <name type="scientific">Winmispira thermophila (strain ATCC 700085 / DSM 6578 / Z-1203)</name>
    <name type="common">Spirochaeta thermophila</name>
    <dbReference type="NCBI Taxonomy" id="869211"/>
    <lineage>
        <taxon>Bacteria</taxon>
        <taxon>Pseudomonadati</taxon>
        <taxon>Spirochaetota</taxon>
        <taxon>Spirochaetia</taxon>
        <taxon>Winmispirales</taxon>
        <taxon>Winmispiraceae</taxon>
        <taxon>Winmispira</taxon>
    </lineage>
</organism>
<dbReference type="RefSeq" id="WP_014625313.1">
    <property type="nucleotide sequence ID" value="NC_017583.1"/>
</dbReference>
<feature type="domain" description="PilZ" evidence="1">
    <location>
        <begin position="3"/>
        <end position="106"/>
    </location>
</feature>
<gene>
    <name evidence="2" type="ordered locus">Spith_1724</name>
</gene>
<evidence type="ECO:0000313" key="3">
    <source>
        <dbReference type="Proteomes" id="UP000007254"/>
    </source>
</evidence>
<dbReference type="InterPro" id="IPR009875">
    <property type="entry name" value="PilZ_domain"/>
</dbReference>
<dbReference type="EMBL" id="CP002903">
    <property type="protein sequence ID" value="AEJ61984.1"/>
    <property type="molecule type" value="Genomic_DNA"/>
</dbReference>
<keyword evidence="3" id="KW-1185">Reference proteome</keyword>
<evidence type="ECO:0000313" key="2">
    <source>
        <dbReference type="EMBL" id="AEJ61984.1"/>
    </source>
</evidence>
<name>G0GBX3_WINT7</name>
<dbReference type="AlphaFoldDB" id="G0GBX3"/>
<dbReference type="SUPFAM" id="SSF141371">
    <property type="entry name" value="PilZ domain-like"/>
    <property type="match status" value="1"/>
</dbReference>